<keyword evidence="15" id="KW-1185">Reference proteome</keyword>
<evidence type="ECO:0000256" key="1">
    <source>
        <dbReference type="ARBA" id="ARBA00005051"/>
    </source>
</evidence>
<gene>
    <name evidence="14" type="primary">folK</name>
    <name evidence="14" type="ORF">HS961_08860</name>
</gene>
<evidence type="ECO:0000256" key="4">
    <source>
        <dbReference type="ARBA" id="ARBA00016218"/>
    </source>
</evidence>
<dbReference type="InterPro" id="IPR035907">
    <property type="entry name" value="Hppk_sf"/>
</dbReference>
<protein>
    <recommendedName>
        <fullName evidence="4">2-amino-4-hydroxy-6-hydroxymethyldihydropteridine pyrophosphokinase</fullName>
        <ecNumber evidence="3">2.7.6.3</ecNumber>
    </recommendedName>
    <alternativeName>
        <fullName evidence="11">6-hydroxymethyl-7,8-dihydropterin pyrophosphokinase</fullName>
    </alternativeName>
    <alternativeName>
        <fullName evidence="12">7,8-dihydro-6-hydroxymethylpterin-pyrophosphokinase</fullName>
    </alternativeName>
</protein>
<comment type="pathway">
    <text evidence="1">Cofactor biosynthesis; tetrahydrofolate biosynthesis; 2-amino-4-hydroxy-6-hydroxymethyl-7,8-dihydropteridine diphosphate from 7,8-dihydroneopterin triphosphate: step 4/4.</text>
</comment>
<dbReference type="GO" id="GO:0046656">
    <property type="term" value="P:folic acid biosynthetic process"/>
    <property type="evidence" value="ECO:0007669"/>
    <property type="project" value="UniProtKB-KW"/>
</dbReference>
<dbReference type="SUPFAM" id="SSF55083">
    <property type="entry name" value="6-hydroxymethyl-7,8-dihydropterin pyrophosphokinase, HPPK"/>
    <property type="match status" value="1"/>
</dbReference>
<keyword evidence="7 14" id="KW-0418">Kinase</keyword>
<dbReference type="PANTHER" id="PTHR43071">
    <property type="entry name" value="2-AMINO-4-HYDROXY-6-HYDROXYMETHYLDIHYDROPTERIDINE PYROPHOSPHOKINASE"/>
    <property type="match status" value="1"/>
</dbReference>
<dbReference type="AlphaFoldDB" id="A0A7G5EG17"/>
<dbReference type="GO" id="GO:0003848">
    <property type="term" value="F:2-amino-4-hydroxy-6-hydroxymethyldihydropteridine diphosphokinase activity"/>
    <property type="evidence" value="ECO:0007669"/>
    <property type="project" value="UniProtKB-EC"/>
</dbReference>
<keyword evidence="6" id="KW-0547">Nucleotide-binding</keyword>
<evidence type="ECO:0000256" key="5">
    <source>
        <dbReference type="ARBA" id="ARBA00022679"/>
    </source>
</evidence>
<evidence type="ECO:0000256" key="8">
    <source>
        <dbReference type="ARBA" id="ARBA00022840"/>
    </source>
</evidence>
<dbReference type="CDD" id="cd00483">
    <property type="entry name" value="HPPK"/>
    <property type="match status" value="1"/>
</dbReference>
<dbReference type="EC" id="2.7.6.3" evidence="3"/>
<dbReference type="Gene3D" id="3.30.70.560">
    <property type="entry name" value="7,8-Dihydro-6-hydroxymethylpterin-pyrophosphokinase HPPK"/>
    <property type="match status" value="1"/>
</dbReference>
<dbReference type="Pfam" id="PF01288">
    <property type="entry name" value="HPPK"/>
    <property type="match status" value="1"/>
</dbReference>
<comment type="similarity">
    <text evidence="2">Belongs to the HPPK family.</text>
</comment>
<dbReference type="Proteomes" id="UP000515240">
    <property type="component" value="Chromosome"/>
</dbReference>
<keyword evidence="5 14" id="KW-0808">Transferase</keyword>
<evidence type="ECO:0000256" key="7">
    <source>
        <dbReference type="ARBA" id="ARBA00022777"/>
    </source>
</evidence>
<keyword evidence="8" id="KW-0067">ATP-binding</keyword>
<dbReference type="KEGG" id="cpis:HS961_08860"/>
<sequence length="183" mass="19595">MNQPLAAGAERLASGDAAPPAGQALPAWIGLGANLGDRGEALSQALQQLHASAGVAVHAVSSLYASRPVDSSGPDYLNAVAELRTSLSAQQLLHLLQQLELAAGRERPYRNAPRTLDLDVLLYADVDTLIALPDLQVPHPRMWQRAFVLAPLQELQPALVSDAQLQPLLAQGVQRSQGPVWWR</sequence>
<evidence type="ECO:0000259" key="13">
    <source>
        <dbReference type="PROSITE" id="PS00794"/>
    </source>
</evidence>
<dbReference type="NCBIfam" id="TIGR01498">
    <property type="entry name" value="folK"/>
    <property type="match status" value="1"/>
</dbReference>
<dbReference type="GO" id="GO:0005524">
    <property type="term" value="F:ATP binding"/>
    <property type="evidence" value="ECO:0007669"/>
    <property type="project" value="UniProtKB-KW"/>
</dbReference>
<dbReference type="PANTHER" id="PTHR43071:SF1">
    <property type="entry name" value="2-AMINO-4-HYDROXY-6-HYDROXYMETHYLDIHYDROPTERIDINE PYROPHOSPHOKINASE"/>
    <property type="match status" value="1"/>
</dbReference>
<comment type="function">
    <text evidence="10">Catalyzes the transfer of pyrophosphate from adenosine triphosphate (ATP) to 6-hydroxymethyl-7,8-dihydropterin, an enzymatic step in folate biosynthesis pathway.</text>
</comment>
<proteinExistence type="inferred from homology"/>
<evidence type="ECO:0000256" key="11">
    <source>
        <dbReference type="ARBA" id="ARBA00029766"/>
    </source>
</evidence>
<feature type="domain" description="7,8-dihydro-6-hydroxymethylpterin-pyrophosphokinase" evidence="13">
    <location>
        <begin position="110"/>
        <end position="121"/>
    </location>
</feature>
<evidence type="ECO:0000256" key="3">
    <source>
        <dbReference type="ARBA" id="ARBA00013253"/>
    </source>
</evidence>
<keyword evidence="9" id="KW-0289">Folate biosynthesis</keyword>
<dbReference type="GO" id="GO:0046654">
    <property type="term" value="P:tetrahydrofolate biosynthetic process"/>
    <property type="evidence" value="ECO:0007669"/>
    <property type="project" value="UniProtKB-UniPathway"/>
</dbReference>
<evidence type="ECO:0000256" key="2">
    <source>
        <dbReference type="ARBA" id="ARBA00005810"/>
    </source>
</evidence>
<evidence type="ECO:0000256" key="10">
    <source>
        <dbReference type="ARBA" id="ARBA00029409"/>
    </source>
</evidence>
<organism evidence="14 15">
    <name type="scientific">Comamonas piscis</name>
    <dbReference type="NCBI Taxonomy" id="1562974"/>
    <lineage>
        <taxon>Bacteria</taxon>
        <taxon>Pseudomonadati</taxon>
        <taxon>Pseudomonadota</taxon>
        <taxon>Betaproteobacteria</taxon>
        <taxon>Burkholderiales</taxon>
        <taxon>Comamonadaceae</taxon>
        <taxon>Comamonas</taxon>
    </lineage>
</organism>
<evidence type="ECO:0000256" key="12">
    <source>
        <dbReference type="ARBA" id="ARBA00033413"/>
    </source>
</evidence>
<reference evidence="14 15" key="1">
    <citation type="journal article" date="2020" name="G3 (Bethesda)">
        <title>CeMbio - The Caenorhabditis elegans Microbiome Resource.</title>
        <authorList>
            <person name="Dirksen P."/>
            <person name="Assie A."/>
            <person name="Zimmermann J."/>
            <person name="Zhang F."/>
            <person name="Tietje A.M."/>
            <person name="Marsh S.A."/>
            <person name="Felix M.A."/>
            <person name="Shapira M."/>
            <person name="Kaleta C."/>
            <person name="Schulenburg H."/>
            <person name="Samuel B."/>
        </authorList>
    </citation>
    <scope>NUCLEOTIDE SEQUENCE [LARGE SCALE GENOMIC DNA]</scope>
    <source>
        <strain evidence="14 15">BIGb0172</strain>
    </source>
</reference>
<evidence type="ECO:0000256" key="9">
    <source>
        <dbReference type="ARBA" id="ARBA00022909"/>
    </source>
</evidence>
<dbReference type="RefSeq" id="WP_182327348.1">
    <property type="nucleotide sequence ID" value="NZ_CP058554.1"/>
</dbReference>
<evidence type="ECO:0000313" key="15">
    <source>
        <dbReference type="Proteomes" id="UP000515240"/>
    </source>
</evidence>
<dbReference type="PROSITE" id="PS00794">
    <property type="entry name" value="HPPK"/>
    <property type="match status" value="1"/>
</dbReference>
<evidence type="ECO:0000313" key="14">
    <source>
        <dbReference type="EMBL" id="QMV72942.1"/>
    </source>
</evidence>
<dbReference type="GO" id="GO:0016301">
    <property type="term" value="F:kinase activity"/>
    <property type="evidence" value="ECO:0007669"/>
    <property type="project" value="UniProtKB-KW"/>
</dbReference>
<dbReference type="InterPro" id="IPR000550">
    <property type="entry name" value="Hppk"/>
</dbReference>
<name>A0A7G5EG17_9BURK</name>
<dbReference type="UniPathway" id="UPA00077">
    <property type="reaction ID" value="UER00155"/>
</dbReference>
<dbReference type="EMBL" id="CP058554">
    <property type="protein sequence ID" value="QMV72942.1"/>
    <property type="molecule type" value="Genomic_DNA"/>
</dbReference>
<evidence type="ECO:0000256" key="6">
    <source>
        <dbReference type="ARBA" id="ARBA00022741"/>
    </source>
</evidence>
<accession>A0A7G5EG17</accession>